<comment type="caution">
    <text evidence="1">The sequence shown here is derived from an EMBL/GenBank/DDBJ whole genome shotgun (WGS) entry which is preliminary data.</text>
</comment>
<sequence length="102" mass="11251">MEEEHGCLWSLWLQAYKVSSTASIDEATECAYEQVGDGDSCYLKPRSCYDCLNAQLSSGQDVYPVHYNYFPVANATYCEPNDAACNSCKQSVFAVGNRNPSA</sequence>
<proteinExistence type="predicted"/>
<keyword evidence="2" id="KW-1185">Reference proteome</keyword>
<reference evidence="1" key="1">
    <citation type="submission" date="2021-02" db="EMBL/GenBank/DDBJ databases">
        <authorList>
            <person name="Palmer J.M."/>
        </authorList>
    </citation>
    <scope>NUCLEOTIDE SEQUENCE</scope>
    <source>
        <strain evidence="1">SCRP23</strain>
    </source>
</reference>
<dbReference type="Proteomes" id="UP000693981">
    <property type="component" value="Unassembled WGS sequence"/>
</dbReference>
<dbReference type="OrthoDB" id="109592at2759"/>
<protein>
    <submittedName>
        <fullName evidence="1">Uncharacterized protein</fullName>
    </submittedName>
</protein>
<gene>
    <name evidence="1" type="ORF">PHYBOEH_008973</name>
</gene>
<name>A0A8T1VW96_9STRA</name>
<dbReference type="AlphaFoldDB" id="A0A8T1VW96"/>
<organism evidence="1 2">
    <name type="scientific">Phytophthora boehmeriae</name>
    <dbReference type="NCBI Taxonomy" id="109152"/>
    <lineage>
        <taxon>Eukaryota</taxon>
        <taxon>Sar</taxon>
        <taxon>Stramenopiles</taxon>
        <taxon>Oomycota</taxon>
        <taxon>Peronosporomycetes</taxon>
        <taxon>Peronosporales</taxon>
        <taxon>Peronosporaceae</taxon>
        <taxon>Phytophthora</taxon>
    </lineage>
</organism>
<accession>A0A8T1VW96</accession>
<dbReference type="EMBL" id="JAGDFL010000544">
    <property type="protein sequence ID" value="KAG7385577.1"/>
    <property type="molecule type" value="Genomic_DNA"/>
</dbReference>
<evidence type="ECO:0000313" key="1">
    <source>
        <dbReference type="EMBL" id="KAG7385577.1"/>
    </source>
</evidence>
<evidence type="ECO:0000313" key="2">
    <source>
        <dbReference type="Proteomes" id="UP000693981"/>
    </source>
</evidence>